<comment type="caution">
    <text evidence="1">The sequence shown here is derived from an EMBL/GenBank/DDBJ whole genome shotgun (WGS) entry which is preliminary data.</text>
</comment>
<organism evidence="1 2">
    <name type="scientific">Funneliformis geosporum</name>
    <dbReference type="NCBI Taxonomy" id="1117311"/>
    <lineage>
        <taxon>Eukaryota</taxon>
        <taxon>Fungi</taxon>
        <taxon>Fungi incertae sedis</taxon>
        <taxon>Mucoromycota</taxon>
        <taxon>Glomeromycotina</taxon>
        <taxon>Glomeromycetes</taxon>
        <taxon>Glomerales</taxon>
        <taxon>Glomeraceae</taxon>
        <taxon>Funneliformis</taxon>
    </lineage>
</organism>
<accession>A0A9W4SX79</accession>
<evidence type="ECO:0000313" key="2">
    <source>
        <dbReference type="Proteomes" id="UP001153678"/>
    </source>
</evidence>
<evidence type="ECO:0000313" key="1">
    <source>
        <dbReference type="EMBL" id="CAI2184765.1"/>
    </source>
</evidence>
<keyword evidence="2" id="KW-1185">Reference proteome</keyword>
<dbReference type="AlphaFoldDB" id="A0A9W4SX79"/>
<name>A0A9W4SX79_9GLOM</name>
<dbReference type="EMBL" id="CAMKVN010003449">
    <property type="protein sequence ID" value="CAI2184765.1"/>
    <property type="molecule type" value="Genomic_DNA"/>
</dbReference>
<proteinExistence type="predicted"/>
<gene>
    <name evidence="1" type="ORF">FWILDA_LOCUS11739</name>
</gene>
<sequence length="40" mass="4679">LIHEEYWKTLIKKNISRGSTMSMKILKLRNASIIGQKSFN</sequence>
<dbReference type="Proteomes" id="UP001153678">
    <property type="component" value="Unassembled WGS sequence"/>
</dbReference>
<protein>
    <submittedName>
        <fullName evidence="1">15298_t:CDS:1</fullName>
    </submittedName>
</protein>
<feature type="non-terminal residue" evidence="1">
    <location>
        <position position="1"/>
    </location>
</feature>
<reference evidence="1" key="1">
    <citation type="submission" date="2022-08" db="EMBL/GenBank/DDBJ databases">
        <authorList>
            <person name="Kallberg Y."/>
            <person name="Tangrot J."/>
            <person name="Rosling A."/>
        </authorList>
    </citation>
    <scope>NUCLEOTIDE SEQUENCE</scope>
    <source>
        <strain evidence="1">Wild A</strain>
    </source>
</reference>